<dbReference type="PANTHER" id="PTHR36174:SF1">
    <property type="entry name" value="LIPID II:GLYCINE GLYCYLTRANSFERASE"/>
    <property type="match status" value="1"/>
</dbReference>
<keyword evidence="6" id="KW-0012">Acyltransferase</keyword>
<keyword evidence="4" id="KW-0133">Cell shape</keyword>
<evidence type="ECO:0000256" key="7">
    <source>
        <dbReference type="ARBA" id="ARBA00023316"/>
    </source>
</evidence>
<protein>
    <recommendedName>
        <fullName evidence="9">Lipid II:glycine glycyltransferase</fullName>
        <ecNumber evidence="8">2.3.2.16</ecNumber>
    </recommendedName>
    <alternativeName>
        <fullName evidence="10">Factor essential for expression of methicillin resistance X</fullName>
    </alternativeName>
</protein>
<evidence type="ECO:0000256" key="9">
    <source>
        <dbReference type="ARBA" id="ARBA00040679"/>
    </source>
</evidence>
<evidence type="ECO:0000256" key="1">
    <source>
        <dbReference type="ARBA" id="ARBA00004496"/>
    </source>
</evidence>
<comment type="catalytic activity">
    <reaction evidence="11">
        <text>beta-D-GlcNAc-(1-&gt;4)-Mur2Ac(oyl-L-Ala-D-isoglutaminyl-L-Lys-D-Ala-D-Ala)-di-trans,octa-cis-undecaprenyl diphosphate + glycyl-tRNA(Gly) = beta-D-GlcNAc-(1-&gt;4)-Mur2Ac(oyl-L-Ala-D-isoglutaminyl-L-Lys-(N(6)-Gly)-D-Ala-D-Ala)-di-trans,octa-cis-undecaprenyl diphosphate + tRNA(Gly) + H(+)</text>
        <dbReference type="Rhea" id="RHEA:30435"/>
        <dbReference type="Rhea" id="RHEA-COMP:9664"/>
        <dbReference type="Rhea" id="RHEA-COMP:9683"/>
        <dbReference type="ChEBI" id="CHEBI:15378"/>
        <dbReference type="ChEBI" id="CHEBI:62233"/>
        <dbReference type="ChEBI" id="CHEBI:62234"/>
        <dbReference type="ChEBI" id="CHEBI:78442"/>
        <dbReference type="ChEBI" id="CHEBI:78522"/>
        <dbReference type="EC" id="2.3.2.16"/>
    </reaction>
</comment>
<keyword evidence="3 12" id="KW-0808">Transferase</keyword>
<sequence length="333" mass="38785">MPVVDQTNAADLERYEQFVRTAPFATATQDTGWSHVKNNWRPLYVYLEEDGQIIAAMSILMVNAVGDQALAYCCKGPVCDPKDTELVDKLMKEAARYAKEENAFLLRIDPEVLYDEDLVEAYQSLGYRLRSRNVSSHDTTQPRFNMVLDLKGKTEEELLASFHKKTRYNIRLAERKGVTTRFSQSIDDLKVFYDLYVTMSERHGITYRPYNYYERMLEAYGENFRVYLAEHEGDIIAGALALSYGDKTWYAYGGSPNVKRNLMAPHLLQWEMIKWAVEQKKNRYDFGGVFELNDSDGLYRFKEGFCYPDNYTEYLGEIDYVLDEEAYQTFISR</sequence>
<evidence type="ECO:0000313" key="13">
    <source>
        <dbReference type="Proteomes" id="UP000274033"/>
    </source>
</evidence>
<evidence type="ECO:0000256" key="11">
    <source>
        <dbReference type="ARBA" id="ARBA00048654"/>
    </source>
</evidence>
<dbReference type="AlphaFoldDB" id="A0A3N9UKY6"/>
<evidence type="ECO:0000256" key="10">
    <source>
        <dbReference type="ARBA" id="ARBA00042933"/>
    </source>
</evidence>
<accession>A0A3N9UKY6</accession>
<dbReference type="InterPro" id="IPR016181">
    <property type="entry name" value="Acyl_CoA_acyltransferase"/>
</dbReference>
<dbReference type="Gene3D" id="3.40.630.30">
    <property type="match status" value="2"/>
</dbReference>
<comment type="similarity">
    <text evidence="2">Belongs to the FemABX family.</text>
</comment>
<dbReference type="OrthoDB" id="9785911at2"/>
<dbReference type="SUPFAM" id="SSF55729">
    <property type="entry name" value="Acyl-CoA N-acyltransferases (Nat)"/>
    <property type="match status" value="2"/>
</dbReference>
<name>A0A3N9UKY6_9BACI</name>
<dbReference type="RefSeq" id="WP_124762580.1">
    <property type="nucleotide sequence ID" value="NZ_JAFBDY010000001.1"/>
</dbReference>
<dbReference type="GO" id="GO:0016755">
    <property type="term" value="F:aminoacyltransferase activity"/>
    <property type="evidence" value="ECO:0007669"/>
    <property type="project" value="InterPro"/>
</dbReference>
<evidence type="ECO:0000256" key="4">
    <source>
        <dbReference type="ARBA" id="ARBA00022960"/>
    </source>
</evidence>
<comment type="caution">
    <text evidence="12">The sequence shown here is derived from an EMBL/GenBank/DDBJ whole genome shotgun (WGS) entry which is preliminary data.</text>
</comment>
<evidence type="ECO:0000256" key="2">
    <source>
        <dbReference type="ARBA" id="ARBA00009943"/>
    </source>
</evidence>
<evidence type="ECO:0000256" key="8">
    <source>
        <dbReference type="ARBA" id="ARBA00039074"/>
    </source>
</evidence>
<dbReference type="GO" id="GO:0008360">
    <property type="term" value="P:regulation of cell shape"/>
    <property type="evidence" value="ECO:0007669"/>
    <property type="project" value="UniProtKB-KW"/>
</dbReference>
<evidence type="ECO:0000256" key="5">
    <source>
        <dbReference type="ARBA" id="ARBA00022984"/>
    </source>
</evidence>
<dbReference type="PANTHER" id="PTHR36174">
    <property type="entry name" value="LIPID II:GLYCINE GLYCYLTRANSFERASE"/>
    <property type="match status" value="1"/>
</dbReference>
<keyword evidence="7" id="KW-0961">Cell wall biogenesis/degradation</keyword>
<keyword evidence="5" id="KW-0573">Peptidoglycan synthesis</keyword>
<dbReference type="EMBL" id="RRCT01000001">
    <property type="protein sequence ID" value="RQW76594.1"/>
    <property type="molecule type" value="Genomic_DNA"/>
</dbReference>
<dbReference type="GO" id="GO:0005737">
    <property type="term" value="C:cytoplasm"/>
    <property type="evidence" value="ECO:0007669"/>
    <property type="project" value="UniProtKB-SubCell"/>
</dbReference>
<proteinExistence type="inferred from homology"/>
<dbReference type="InterPro" id="IPR050644">
    <property type="entry name" value="PG_Glycine_Bridge_Synth"/>
</dbReference>
<reference evidence="12 13" key="1">
    <citation type="journal article" date="2013" name="J. Microbiol.">
        <title>Lysinibacillus chungkukjangi sp. nov., isolated from Chungkukjang, Korean fermented soybean food.</title>
        <authorList>
            <person name="Kim S.J."/>
            <person name="Jang Y.H."/>
            <person name="Hamada M."/>
            <person name="Ahn J.H."/>
            <person name="Weon H.Y."/>
            <person name="Suzuki K."/>
            <person name="Whang K.S."/>
            <person name="Kwon S.W."/>
        </authorList>
    </citation>
    <scope>NUCLEOTIDE SEQUENCE [LARGE SCALE GENOMIC DNA]</scope>
    <source>
        <strain evidence="12 13">MCCC 1A12701</strain>
    </source>
</reference>
<dbReference type="PROSITE" id="PS51191">
    <property type="entry name" value="FEMABX"/>
    <property type="match status" value="1"/>
</dbReference>
<dbReference type="GO" id="GO:0071555">
    <property type="term" value="P:cell wall organization"/>
    <property type="evidence" value="ECO:0007669"/>
    <property type="project" value="UniProtKB-KW"/>
</dbReference>
<comment type="subcellular location">
    <subcellularLocation>
        <location evidence="1">Cytoplasm</location>
    </subcellularLocation>
</comment>
<dbReference type="Pfam" id="PF02388">
    <property type="entry name" value="FemAB"/>
    <property type="match status" value="2"/>
</dbReference>
<gene>
    <name evidence="12" type="ORF">EBB45_03320</name>
</gene>
<evidence type="ECO:0000256" key="6">
    <source>
        <dbReference type="ARBA" id="ARBA00023315"/>
    </source>
</evidence>
<organism evidence="12 13">
    <name type="scientific">Lysinibacillus composti</name>
    <dbReference type="NCBI Taxonomy" id="720633"/>
    <lineage>
        <taxon>Bacteria</taxon>
        <taxon>Bacillati</taxon>
        <taxon>Bacillota</taxon>
        <taxon>Bacilli</taxon>
        <taxon>Bacillales</taxon>
        <taxon>Bacillaceae</taxon>
        <taxon>Lysinibacillus</taxon>
    </lineage>
</organism>
<evidence type="ECO:0000256" key="3">
    <source>
        <dbReference type="ARBA" id="ARBA00022679"/>
    </source>
</evidence>
<dbReference type="GO" id="GO:0009252">
    <property type="term" value="P:peptidoglycan biosynthetic process"/>
    <property type="evidence" value="ECO:0007669"/>
    <property type="project" value="UniProtKB-KW"/>
</dbReference>
<dbReference type="InterPro" id="IPR003447">
    <property type="entry name" value="FEMABX"/>
</dbReference>
<dbReference type="Proteomes" id="UP000274033">
    <property type="component" value="Unassembled WGS sequence"/>
</dbReference>
<evidence type="ECO:0000313" key="12">
    <source>
        <dbReference type="EMBL" id="RQW76594.1"/>
    </source>
</evidence>
<dbReference type="EC" id="2.3.2.16" evidence="8"/>
<keyword evidence="13" id="KW-1185">Reference proteome</keyword>